<evidence type="ECO:0000259" key="2">
    <source>
        <dbReference type="PROSITE" id="PS50249"/>
    </source>
</evidence>
<feature type="compositionally biased region" description="Basic and acidic residues" evidence="1">
    <location>
        <begin position="1158"/>
        <end position="1171"/>
    </location>
</feature>
<organism evidence="4 5">
    <name type="scientific">Hyaloperonospora brassicae</name>
    <name type="common">Brassica downy mildew</name>
    <name type="synonym">Peronospora brassicae</name>
    <dbReference type="NCBI Taxonomy" id="162125"/>
    <lineage>
        <taxon>Eukaryota</taxon>
        <taxon>Sar</taxon>
        <taxon>Stramenopiles</taxon>
        <taxon>Oomycota</taxon>
        <taxon>Peronosporomycetes</taxon>
        <taxon>Peronosporales</taxon>
        <taxon>Peronosporaceae</taxon>
        <taxon>Hyaloperonospora</taxon>
    </lineage>
</organism>
<evidence type="ECO:0000313" key="5">
    <source>
        <dbReference type="Proteomes" id="UP001162031"/>
    </source>
</evidence>
<feature type="region of interest" description="Disordered" evidence="1">
    <location>
        <begin position="340"/>
        <end position="362"/>
    </location>
</feature>
<dbReference type="GO" id="GO:0008237">
    <property type="term" value="F:metallopeptidase activity"/>
    <property type="evidence" value="ECO:0007669"/>
    <property type="project" value="InterPro"/>
</dbReference>
<name>A0AAV0TU03_HYABA</name>
<dbReference type="PANTHER" id="PTHR10410">
    <property type="entry name" value="EUKARYOTIC TRANSLATION INITIATION FACTOR 3 -RELATED"/>
    <property type="match status" value="1"/>
</dbReference>
<feature type="compositionally biased region" description="Polar residues" evidence="1">
    <location>
        <begin position="340"/>
        <end position="351"/>
    </location>
</feature>
<feature type="compositionally biased region" description="Basic residues" evidence="1">
    <location>
        <begin position="767"/>
        <end position="778"/>
    </location>
</feature>
<feature type="compositionally biased region" description="Acidic residues" evidence="1">
    <location>
        <begin position="187"/>
        <end position="202"/>
    </location>
</feature>
<dbReference type="Proteomes" id="UP001162031">
    <property type="component" value="Unassembled WGS sequence"/>
</dbReference>
<reference evidence="4" key="1">
    <citation type="submission" date="2022-12" db="EMBL/GenBank/DDBJ databases">
        <authorList>
            <person name="Webb A."/>
        </authorList>
    </citation>
    <scope>NUCLEOTIDE SEQUENCE</scope>
    <source>
        <strain evidence="4">Hp1</strain>
    </source>
</reference>
<feature type="region of interest" description="Disordered" evidence="1">
    <location>
        <begin position="186"/>
        <end position="210"/>
    </location>
</feature>
<dbReference type="CDD" id="cd08067">
    <property type="entry name" value="MPN_2A_DUB"/>
    <property type="match status" value="1"/>
</dbReference>
<dbReference type="EMBL" id="CANTFL010000748">
    <property type="protein sequence ID" value="CAI5727431.1"/>
    <property type="molecule type" value="Genomic_DNA"/>
</dbReference>
<feature type="compositionally biased region" description="Polar residues" evidence="1">
    <location>
        <begin position="1244"/>
        <end position="1260"/>
    </location>
</feature>
<evidence type="ECO:0000256" key="1">
    <source>
        <dbReference type="SAM" id="MobiDB-lite"/>
    </source>
</evidence>
<feature type="region of interest" description="Disordered" evidence="1">
    <location>
        <begin position="1158"/>
        <end position="1179"/>
    </location>
</feature>
<feature type="region of interest" description="Disordered" evidence="1">
    <location>
        <begin position="1240"/>
        <end position="1260"/>
    </location>
</feature>
<keyword evidence="5" id="KW-1185">Reference proteome</keyword>
<dbReference type="PROSITE" id="PS50249">
    <property type="entry name" value="MPN"/>
    <property type="match status" value="1"/>
</dbReference>
<gene>
    <name evidence="4" type="ORF">HBR001_LOCUS4086</name>
</gene>
<feature type="compositionally biased region" description="Basic and acidic residues" evidence="1">
    <location>
        <begin position="353"/>
        <end position="362"/>
    </location>
</feature>
<feature type="region of interest" description="Disordered" evidence="1">
    <location>
        <begin position="983"/>
        <end position="1038"/>
    </location>
</feature>
<dbReference type="Pfam" id="PF00855">
    <property type="entry name" value="PWWP"/>
    <property type="match status" value="1"/>
</dbReference>
<evidence type="ECO:0000313" key="4">
    <source>
        <dbReference type="EMBL" id="CAI5727431.1"/>
    </source>
</evidence>
<dbReference type="PROSITE" id="PS50812">
    <property type="entry name" value="PWWP"/>
    <property type="match status" value="1"/>
</dbReference>
<dbReference type="InterPro" id="IPR000555">
    <property type="entry name" value="JAMM/MPN+_dom"/>
</dbReference>
<dbReference type="InterPro" id="IPR000313">
    <property type="entry name" value="PWWP_dom"/>
</dbReference>
<dbReference type="SUPFAM" id="SSF102712">
    <property type="entry name" value="JAB1/MPN domain"/>
    <property type="match status" value="1"/>
</dbReference>
<dbReference type="Gene3D" id="3.40.140.10">
    <property type="entry name" value="Cytidine Deaminase, domain 2"/>
    <property type="match status" value="1"/>
</dbReference>
<sequence length="1375" mass="152044">MVAPGARRPTRPSAASQEAMQSRAESLALVEERFRDFDVVWAKVHGFPWWPGVLFFSWDVVRRAGIRIDPKIMEELVVPPPERVEQPLDPATRRFRLKRHCLIMFLDKFNFSVVEIDATCVASFTTHYNMYERAVMGGKGSRKKSEFKRALVKATQLLHMGKGAHVNDDLAMLAEPSPMERGGFFGDDAEMDSEEEKQDETLDNMTDGLNNEDATAGVVEKKAGEKNAVEKLQRKSVATRGSVMEAKDVAGDSDVMSVATARPRHRVLPVEARSRGQKPLRREVLSAVHVARASRSPPLINLTDSLERKQRVVNYNRASGRGSGKLLEVKKARIAAGTDNLASKSTGNSRAEVSVRKDMGDVPKRLTGRSDGQQLDKVADNEKPDNLVLTPLSSIWTTGLSNEPSAESKVQTSQAYKQDFLWDSAVFSNELSLAEKKIAVIERKQMEDTGVLHERLSGKRQSRSAQQSHIRHQMVAGDLDPHTMVQCAAYRPKGCIDDPSSRSRGGPMLDPPFRVMVHPDAVFVADLHAHLATCEIIGFLGGKWDEALKTLYIQAAFPCRSLVIDGDDGSTDVEMDPGSEIELRSIIENAQLEVVGWYHSHPAFAPDPSVRDIENQTSYQQLFQRPCKNNEVDANSRPSEPFVGLIVGTYDTRRSTPVSLFRYFHTRGEKVSGAARREIHMPYEFIPERCHFRSVLQEEERIRTRLFPLYDSVVQHFGFELAAFQSKLPVKNKSTITTRRTMPGSSRRRSRGTFGKRKQRSSIAGHRPLKKARARSRPSLRSVLATKGRAGQGGDDDDDKMKLQVCKDESWTSTSALEDGDNESNNEIMKREKVTLHTVGNEEKTTAIVSSSDVANENAGSDTVSLNNLQSEVHSADERVSDAPSNVFENTDAAFRSVNGCRMLSESQDPKGIDEAVVGLDVDQYKQSLNEVGVDVSPHDLIASQEVMQQAVSESDEAANGWKVEHAVATAKDTCITQSSLAPPLSAVVPGPSASTDSIIFGRKRTRKPTKTTKHSNRSTSPSSDRPMPGMSPNQTKKTPVQTLYDAFRISGPHFANGDTHEGTAQSLGHDDGPQVDSTLAESLQYISVDEIMDMTVPRHVCSQPSAVGKDDMAPLTVTSTRESDRITEEVRVFVASLVEKVVEQVASKITAGLSLRDEKEKASFPHKDVPNRSSDSSTAEVFVHSHADVKVAGSSVKSEPGSHAGVAERSVCAGLQLFGSKGECEDIQTSLQNMADQLDKPKLSQSARPSAAATNSQQNPISAIESKLVVAKVEPVQDECGVERDHLAALRTKYGAGVSRCAEQAITLVDYYRNFERRTDLHEIWKSRITKLEKIESSLSEYVQYLNIPVVLRHDFVQDLIQYLRRSWATADRR</sequence>
<protein>
    <recommendedName>
        <fullName evidence="6">MPN domain-containing protein</fullName>
    </recommendedName>
</protein>
<feature type="compositionally biased region" description="Basic residues" evidence="1">
    <location>
        <begin position="746"/>
        <end position="760"/>
    </location>
</feature>
<dbReference type="Pfam" id="PF01398">
    <property type="entry name" value="JAB"/>
    <property type="match status" value="1"/>
</dbReference>
<evidence type="ECO:0000259" key="3">
    <source>
        <dbReference type="PROSITE" id="PS50812"/>
    </source>
</evidence>
<comment type="caution">
    <text evidence="4">The sequence shown here is derived from an EMBL/GenBank/DDBJ whole genome shotgun (WGS) entry which is preliminary data.</text>
</comment>
<evidence type="ECO:0008006" key="6">
    <source>
        <dbReference type="Google" id="ProtNLM"/>
    </source>
</evidence>
<dbReference type="SUPFAM" id="SSF63748">
    <property type="entry name" value="Tudor/PWWP/MBT"/>
    <property type="match status" value="1"/>
</dbReference>
<dbReference type="CDD" id="cd05162">
    <property type="entry name" value="PWWP"/>
    <property type="match status" value="1"/>
</dbReference>
<feature type="domain" description="MPN" evidence="2">
    <location>
        <begin position="515"/>
        <end position="666"/>
    </location>
</feature>
<dbReference type="InterPro" id="IPR050242">
    <property type="entry name" value="JAMM_MPN+_peptidase_M67A"/>
</dbReference>
<dbReference type="Gene3D" id="2.30.30.140">
    <property type="match status" value="1"/>
</dbReference>
<dbReference type="InterPro" id="IPR037518">
    <property type="entry name" value="MPN"/>
</dbReference>
<feature type="compositionally biased region" description="Basic residues" evidence="1">
    <location>
        <begin position="1002"/>
        <end position="1017"/>
    </location>
</feature>
<accession>A0AAV0TU03</accession>
<feature type="region of interest" description="Disordered" evidence="1">
    <location>
        <begin position="737"/>
        <end position="800"/>
    </location>
</feature>
<proteinExistence type="predicted"/>
<feature type="domain" description="PWWP" evidence="3">
    <location>
        <begin position="38"/>
        <end position="52"/>
    </location>
</feature>